<organism evidence="2">
    <name type="scientific">uncultured Caudovirales phage</name>
    <dbReference type="NCBI Taxonomy" id="2100421"/>
    <lineage>
        <taxon>Viruses</taxon>
        <taxon>Duplodnaviria</taxon>
        <taxon>Heunggongvirae</taxon>
        <taxon>Uroviricota</taxon>
        <taxon>Caudoviricetes</taxon>
        <taxon>Peduoviridae</taxon>
        <taxon>Maltschvirus</taxon>
        <taxon>Maltschvirus maltsch</taxon>
    </lineage>
</organism>
<dbReference type="EMBL" id="LR796587">
    <property type="protein sequence ID" value="CAB4153068.1"/>
    <property type="molecule type" value="Genomic_DNA"/>
</dbReference>
<protein>
    <submittedName>
        <fullName evidence="2">Virulence-protein E, N-terminal</fullName>
    </submittedName>
</protein>
<evidence type="ECO:0000259" key="1">
    <source>
        <dbReference type="Pfam" id="PF08800"/>
    </source>
</evidence>
<proteinExistence type="predicted"/>
<dbReference type="Pfam" id="PF08800">
    <property type="entry name" value="BT4734-like_N"/>
    <property type="match status" value="1"/>
</dbReference>
<name>A0A6J5N2X5_9CAUD</name>
<dbReference type="InterPro" id="IPR014907">
    <property type="entry name" value="BT4734-like_N"/>
</dbReference>
<feature type="domain" description="BT4734-like N-terminal" evidence="1">
    <location>
        <begin position="51"/>
        <end position="165"/>
    </location>
</feature>
<reference evidence="2" key="1">
    <citation type="submission" date="2020-04" db="EMBL/GenBank/DDBJ databases">
        <authorList>
            <person name="Chiriac C."/>
            <person name="Salcher M."/>
            <person name="Ghai R."/>
            <person name="Kavagutti S V."/>
        </authorList>
    </citation>
    <scope>NUCLEOTIDE SEQUENCE</scope>
</reference>
<sequence length="795" mass="93181">MLVSIFKTVMDSSNPFNKDVYYALDRIKSGKSKALNEQIRLAESKDEQNKLKKGLPGVCFNGTFKQRSIRGIDKRSGLIILDFDGLATFEDTIKFKEEICKDEFVFACWISPSGKGIKVLVKISAVGEHKNYFLALEKHFNSEFWDKSSSNIDRFCFESYDENLYLNKESKTWTECESLSISDIGVQEPLLAIKSDNRIISNLLKWWNENHGMVQGQKNNNLFKLAAALNTFGINIREAENVLLQFDEGGKDKEILILLNSAYKNVHEFGTRFFEDTQTKHKIEKQIRSGKKVKEIFNSFPEYNESDLENCVSGLKERVETEDFWSHDQEGKCKLSPHKYKFWLQENNFFKYFPTNSNTYTFIRKDQNLIEETNEKRIKDFVLDTLLQRDDIGFMPYDMMASTTKYFTSEFLSCLESAEIEIKEDTIDKAYLYYNNCALEVSKNEVKKIDYIDIKGFVWKKQLIDRDFESYDHHDAVFRKFLWLIAGKDVSKYNSFKSVIGYLMHSFKTSANNKAIVFNDETISENPNGGSGKGLFWNALAKMKKVASIDGKTFEFNKSFPYQTVSTDTQVLVFDDVKKNFNFESLFSLITEGITLEYKGQDAIKLPVNKSPKILITTNYTIGGVGGSFERRKFEVEMSDYFSFKHTPLDEFGHMLFDEWDKEEWARFDNYMINCCQYYLENGLVKHNFNNLDIRKFIKETSYEFYEWCNDGNLPFNVRLYKDDLHDLFVKDYTDFHKLSKKRYTSWLSTYSIFYKHKVIEGKTNNRRWIEFENRTEEPKIPSDDIWDDPKLQGL</sequence>
<gene>
    <name evidence="2" type="ORF">UFOVP618_42</name>
</gene>
<accession>A0A6J5N2X5</accession>
<evidence type="ECO:0000313" key="2">
    <source>
        <dbReference type="EMBL" id="CAB4153068.1"/>
    </source>
</evidence>